<dbReference type="AlphaFoldDB" id="A0AAD1SAA6"/>
<sequence>GHHPTWINNILFGQFIRLCRNCSLLENFEEESLDLCQRFLDKDYDPDIIYRAYQKARNLNRSSLINSLIKKEALATPPSPSVQHLKILSLLENQVPRRRRER</sequence>
<gene>
    <name evidence="1" type="ORF">PECUL_23A017209</name>
</gene>
<keyword evidence="2" id="KW-1185">Reference proteome</keyword>
<feature type="non-terminal residue" evidence="1">
    <location>
        <position position="1"/>
    </location>
</feature>
<name>A0AAD1SAA6_PELCU</name>
<evidence type="ECO:0000313" key="1">
    <source>
        <dbReference type="EMBL" id="CAH2296079.1"/>
    </source>
</evidence>
<evidence type="ECO:0000313" key="2">
    <source>
        <dbReference type="Proteomes" id="UP001295444"/>
    </source>
</evidence>
<proteinExistence type="predicted"/>
<dbReference type="Proteomes" id="UP001295444">
    <property type="component" value="Chromosome 05"/>
</dbReference>
<organism evidence="1 2">
    <name type="scientific">Pelobates cultripes</name>
    <name type="common">Western spadefoot toad</name>
    <dbReference type="NCBI Taxonomy" id="61616"/>
    <lineage>
        <taxon>Eukaryota</taxon>
        <taxon>Metazoa</taxon>
        <taxon>Chordata</taxon>
        <taxon>Craniata</taxon>
        <taxon>Vertebrata</taxon>
        <taxon>Euteleostomi</taxon>
        <taxon>Amphibia</taxon>
        <taxon>Batrachia</taxon>
        <taxon>Anura</taxon>
        <taxon>Pelobatoidea</taxon>
        <taxon>Pelobatidae</taxon>
        <taxon>Pelobates</taxon>
    </lineage>
</organism>
<reference evidence="1" key="1">
    <citation type="submission" date="2022-03" db="EMBL/GenBank/DDBJ databases">
        <authorList>
            <person name="Alioto T."/>
            <person name="Alioto T."/>
            <person name="Gomez Garrido J."/>
        </authorList>
    </citation>
    <scope>NUCLEOTIDE SEQUENCE</scope>
</reference>
<accession>A0AAD1SAA6</accession>
<dbReference type="EMBL" id="OW240916">
    <property type="protein sequence ID" value="CAH2296079.1"/>
    <property type="molecule type" value="Genomic_DNA"/>
</dbReference>
<protein>
    <submittedName>
        <fullName evidence="1">Uncharacterized protein</fullName>
    </submittedName>
</protein>